<dbReference type="Pfam" id="PF21537">
    <property type="entry name" value="DUF1980_C"/>
    <property type="match status" value="1"/>
</dbReference>
<dbReference type="InterPro" id="IPR052955">
    <property type="entry name" value="UPF0703_membrane_permease"/>
</dbReference>
<comment type="caution">
    <text evidence="4">The sequence shown here is derived from an EMBL/GenBank/DDBJ whole genome shotgun (WGS) entry which is preliminary data.</text>
</comment>
<organism evidence="4 5">
    <name type="scientific">Parageobacillus caldoxylosilyticus NBRC 107762</name>
    <dbReference type="NCBI Taxonomy" id="1220594"/>
    <lineage>
        <taxon>Bacteria</taxon>
        <taxon>Bacillati</taxon>
        <taxon>Bacillota</taxon>
        <taxon>Bacilli</taxon>
        <taxon>Bacillales</taxon>
        <taxon>Anoxybacillaceae</taxon>
        <taxon>Saccharococcus</taxon>
    </lineage>
</organism>
<evidence type="ECO:0008006" key="6">
    <source>
        <dbReference type="Google" id="ProtNLM"/>
    </source>
</evidence>
<feature type="transmembrane region" description="Helical" evidence="1">
    <location>
        <begin position="81"/>
        <end position="100"/>
    </location>
</feature>
<evidence type="ECO:0000256" key="1">
    <source>
        <dbReference type="SAM" id="Phobius"/>
    </source>
</evidence>
<keyword evidence="1" id="KW-0472">Membrane</keyword>
<sequence length="282" mass="33429">MLRMYILLGFTFLFFHLYITGEISKYINMRYSYLSFSAIFVFALLTIVQFIFASRKEEHVHCDDDECCHHHHEEQARWKRVLNYMVFIFPIVSALLFPVATLDSEMVKAKGFHIPKLAADSGDPFVQRQFLRPDTSIYYGKDDYDDLMQKELKKYGKASHLTLDDQNYLNVMETIYQFPGQFDDRDIEFDGFVYHDETTKDNQVFVLRFGIIHCVADSGVYGLLTEFSEQPRLKNDEWIHVKGTLSTVYYQPFHTNIPYVKVTSWQRISEPKEPYVFRQYNQ</sequence>
<feature type="domain" description="DUF1980" evidence="3">
    <location>
        <begin position="138"/>
        <end position="278"/>
    </location>
</feature>
<dbReference type="InterPro" id="IPR048493">
    <property type="entry name" value="DUF1980_N"/>
</dbReference>
<dbReference type="PANTHER" id="PTHR40047">
    <property type="entry name" value="UPF0703 PROTEIN YCGQ"/>
    <property type="match status" value="1"/>
</dbReference>
<dbReference type="PANTHER" id="PTHR40047:SF1">
    <property type="entry name" value="UPF0703 PROTEIN YCGQ"/>
    <property type="match status" value="1"/>
</dbReference>
<evidence type="ECO:0000313" key="4">
    <source>
        <dbReference type="EMBL" id="GAJ39132.1"/>
    </source>
</evidence>
<evidence type="ECO:0000259" key="2">
    <source>
        <dbReference type="Pfam" id="PF09323"/>
    </source>
</evidence>
<name>A0A023DD99_9BACL</name>
<dbReference type="Proteomes" id="UP000023561">
    <property type="component" value="Unassembled WGS sequence"/>
</dbReference>
<dbReference type="InterPro" id="IPR048447">
    <property type="entry name" value="DUF1980_C"/>
</dbReference>
<keyword evidence="5" id="KW-1185">Reference proteome</keyword>
<protein>
    <recommendedName>
        <fullName evidence="6">TIGR03943 family protein</fullName>
    </recommendedName>
</protein>
<gene>
    <name evidence="4" type="ORF">GCA01S_013_00130</name>
</gene>
<evidence type="ECO:0000313" key="5">
    <source>
        <dbReference type="Proteomes" id="UP000023561"/>
    </source>
</evidence>
<dbReference type="NCBIfam" id="TIGR03943">
    <property type="entry name" value="TIGR03943 family putative permease subunit"/>
    <property type="match status" value="1"/>
</dbReference>
<reference evidence="4 5" key="1">
    <citation type="submission" date="2014-04" db="EMBL/GenBank/DDBJ databases">
        <title>Whole genome shotgun sequence of Geobacillus caldoxylosilyticus NBRC 107762.</title>
        <authorList>
            <person name="Hosoyama A."/>
            <person name="Hosoyama Y."/>
            <person name="Katano-Makiyama Y."/>
            <person name="Tsuchikane K."/>
            <person name="Ohji S."/>
            <person name="Ichikawa N."/>
            <person name="Yamazoe A."/>
            <person name="Fujita N."/>
        </authorList>
    </citation>
    <scope>NUCLEOTIDE SEQUENCE [LARGE SCALE GENOMIC DNA]</scope>
    <source>
        <strain evidence="4 5">NBRC 107762</strain>
    </source>
</reference>
<accession>A0A023DD99</accession>
<keyword evidence="1" id="KW-0812">Transmembrane</keyword>
<dbReference type="InterPro" id="IPR015402">
    <property type="entry name" value="DUF1980"/>
</dbReference>
<dbReference type="RefSeq" id="WP_042407837.1">
    <property type="nucleotide sequence ID" value="NZ_BAWO01000013.1"/>
</dbReference>
<evidence type="ECO:0000259" key="3">
    <source>
        <dbReference type="Pfam" id="PF21537"/>
    </source>
</evidence>
<dbReference type="AlphaFoldDB" id="A0A023DD99"/>
<dbReference type="Pfam" id="PF09323">
    <property type="entry name" value="DUF1980"/>
    <property type="match status" value="1"/>
</dbReference>
<feature type="domain" description="DUF1980" evidence="2">
    <location>
        <begin position="2"/>
        <end position="113"/>
    </location>
</feature>
<proteinExistence type="predicted"/>
<feature type="transmembrane region" description="Helical" evidence="1">
    <location>
        <begin position="31"/>
        <end position="52"/>
    </location>
</feature>
<dbReference type="EMBL" id="BAWO01000013">
    <property type="protein sequence ID" value="GAJ39132.1"/>
    <property type="molecule type" value="Genomic_DNA"/>
</dbReference>
<dbReference type="OrthoDB" id="9770408at2"/>
<keyword evidence="1" id="KW-1133">Transmembrane helix</keyword>